<proteinExistence type="predicted"/>
<evidence type="ECO:0000313" key="1">
    <source>
        <dbReference type="EMBL" id="KAE8324428.1"/>
    </source>
</evidence>
<reference evidence="2" key="1">
    <citation type="submission" date="2019-04" db="EMBL/GenBank/DDBJ databases">
        <title>Friends and foes A comparative genomics studyof 23 Aspergillus species from section Flavi.</title>
        <authorList>
            <consortium name="DOE Joint Genome Institute"/>
            <person name="Kjaerbolling I."/>
            <person name="Vesth T."/>
            <person name="Frisvad J.C."/>
            <person name="Nybo J.L."/>
            <person name="Theobald S."/>
            <person name="Kildgaard S."/>
            <person name="Isbrandt T."/>
            <person name="Kuo A."/>
            <person name="Sato A."/>
            <person name="Lyhne E.K."/>
            <person name="Kogle M.E."/>
            <person name="Wiebenga A."/>
            <person name="Kun R.S."/>
            <person name="Lubbers R.J."/>
            <person name="Makela M.R."/>
            <person name="Barry K."/>
            <person name="Chovatia M."/>
            <person name="Clum A."/>
            <person name="Daum C."/>
            <person name="Haridas S."/>
            <person name="He G."/>
            <person name="LaButti K."/>
            <person name="Lipzen A."/>
            <person name="Mondo S."/>
            <person name="Riley R."/>
            <person name="Salamov A."/>
            <person name="Simmons B.A."/>
            <person name="Magnuson J.K."/>
            <person name="Henrissat B."/>
            <person name="Mortensen U.H."/>
            <person name="Larsen T.O."/>
            <person name="Devries R.P."/>
            <person name="Grigoriev I.V."/>
            <person name="Machida M."/>
            <person name="Baker S.E."/>
            <person name="Andersen M.R."/>
        </authorList>
    </citation>
    <scope>NUCLEOTIDE SEQUENCE [LARGE SCALE GENOMIC DNA]</scope>
    <source>
        <strain evidence="2">CBS 130017</strain>
    </source>
</reference>
<accession>A0A5N6WV07</accession>
<keyword evidence="2" id="KW-1185">Reference proteome</keyword>
<organism evidence="1 2">
    <name type="scientific">Aspergillus sergii</name>
    <dbReference type="NCBI Taxonomy" id="1034303"/>
    <lineage>
        <taxon>Eukaryota</taxon>
        <taxon>Fungi</taxon>
        <taxon>Dikarya</taxon>
        <taxon>Ascomycota</taxon>
        <taxon>Pezizomycotina</taxon>
        <taxon>Eurotiomycetes</taxon>
        <taxon>Eurotiomycetidae</taxon>
        <taxon>Eurotiales</taxon>
        <taxon>Aspergillaceae</taxon>
        <taxon>Aspergillus</taxon>
        <taxon>Aspergillus subgen. Circumdati</taxon>
    </lineage>
</organism>
<name>A0A5N6WV07_9EURO</name>
<dbReference type="EMBL" id="ML741818">
    <property type="protein sequence ID" value="KAE8324428.1"/>
    <property type="molecule type" value="Genomic_DNA"/>
</dbReference>
<dbReference type="AlphaFoldDB" id="A0A5N6WV07"/>
<evidence type="ECO:0000313" key="2">
    <source>
        <dbReference type="Proteomes" id="UP000325945"/>
    </source>
</evidence>
<dbReference type="Proteomes" id="UP000325945">
    <property type="component" value="Unassembled WGS sequence"/>
</dbReference>
<sequence>MTPATSISFQVLSTSMCLDREELRPASTDFVWVTQDPLQQTLNSLSPDVLRGSSGGFVLVEASEKGEADNMYLEGLLCTPRAFYCERQSTYKDVAFEEDFPGRHRAFFDSLITSKQMTLV</sequence>
<gene>
    <name evidence="1" type="ORF">BDV39DRAFT_180503</name>
</gene>
<protein>
    <submittedName>
        <fullName evidence="1">Uncharacterized protein</fullName>
    </submittedName>
</protein>